<comment type="cofactor">
    <cofactor evidence="1">
        <name>pyridoxal 5'-phosphate</name>
        <dbReference type="ChEBI" id="CHEBI:597326"/>
    </cofactor>
</comment>
<dbReference type="InterPro" id="IPR015422">
    <property type="entry name" value="PyrdxlP-dep_Trfase_small"/>
</dbReference>
<evidence type="ECO:0000256" key="1">
    <source>
        <dbReference type="ARBA" id="ARBA00001933"/>
    </source>
</evidence>
<dbReference type="GO" id="GO:0030170">
    <property type="term" value="F:pyridoxal phosphate binding"/>
    <property type="evidence" value="ECO:0007669"/>
    <property type="project" value="InterPro"/>
</dbReference>
<reference evidence="4 5" key="1">
    <citation type="submission" date="2016-07" db="EMBL/GenBank/DDBJ databases">
        <title>Draft Genome Sequence of Methylobrevis pamukkalensis PK2.</title>
        <authorList>
            <person name="Vasilenko O.V."/>
            <person name="Doronina N.V."/>
            <person name="Shmareva M.N."/>
            <person name="Tarlachkov S.V."/>
            <person name="Mustakhimov I."/>
            <person name="Trotsenko Y.A."/>
        </authorList>
    </citation>
    <scope>NUCLEOTIDE SEQUENCE [LARGE SCALE GENOMIC DNA]</scope>
    <source>
        <strain evidence="4 5">PK2</strain>
    </source>
</reference>
<dbReference type="PATRIC" id="fig|1439726.3.peg.4114"/>
<dbReference type="InterPro" id="IPR005814">
    <property type="entry name" value="Aminotrans_3"/>
</dbReference>
<dbReference type="Pfam" id="PF00202">
    <property type="entry name" value="Aminotran_3"/>
    <property type="match status" value="1"/>
</dbReference>
<dbReference type="Gene3D" id="3.40.640.10">
    <property type="entry name" value="Type I PLP-dependent aspartate aminotransferase-like (Major domain)"/>
    <property type="match status" value="1"/>
</dbReference>
<dbReference type="PANTHER" id="PTHR43713">
    <property type="entry name" value="GLUTAMATE-1-SEMIALDEHYDE 2,1-AMINOMUTASE"/>
    <property type="match status" value="1"/>
</dbReference>
<dbReference type="EMBL" id="MCRJ01000132">
    <property type="protein sequence ID" value="ODN68800.1"/>
    <property type="molecule type" value="Genomic_DNA"/>
</dbReference>
<name>A0A1E3GXL9_9HYPH</name>
<dbReference type="Gene3D" id="3.90.1150.10">
    <property type="entry name" value="Aspartate Aminotransferase, domain 1"/>
    <property type="match status" value="1"/>
</dbReference>
<dbReference type="EC" id="5.4.3.8" evidence="4"/>
<keyword evidence="2 3" id="KW-0663">Pyridoxal phosphate</keyword>
<dbReference type="Proteomes" id="UP000094622">
    <property type="component" value="Unassembled WGS sequence"/>
</dbReference>
<protein>
    <submittedName>
        <fullName evidence="4">Glutamate-1-semialdehyde 2,1-aminomutase</fullName>
        <ecNumber evidence="4">5.4.3.8</ecNumber>
    </submittedName>
</protein>
<dbReference type="NCBIfam" id="NF005453">
    <property type="entry name" value="PRK07046.1"/>
    <property type="match status" value="1"/>
</dbReference>
<dbReference type="InterPro" id="IPR015424">
    <property type="entry name" value="PyrdxlP-dep_Trfase"/>
</dbReference>
<dbReference type="AlphaFoldDB" id="A0A1E3GXL9"/>
<evidence type="ECO:0000256" key="2">
    <source>
        <dbReference type="ARBA" id="ARBA00022898"/>
    </source>
</evidence>
<dbReference type="PANTHER" id="PTHR43713:SF3">
    <property type="entry name" value="GLUTAMATE-1-SEMIALDEHYDE 2,1-AMINOMUTASE 1, CHLOROPLASTIC-RELATED"/>
    <property type="match status" value="1"/>
</dbReference>
<proteinExistence type="inferred from homology"/>
<dbReference type="GO" id="GO:0008483">
    <property type="term" value="F:transaminase activity"/>
    <property type="evidence" value="ECO:0007669"/>
    <property type="project" value="InterPro"/>
</dbReference>
<evidence type="ECO:0000313" key="4">
    <source>
        <dbReference type="EMBL" id="ODN68800.1"/>
    </source>
</evidence>
<comment type="similarity">
    <text evidence="3">Belongs to the class-III pyridoxal-phosphate-dependent aminotransferase family.</text>
</comment>
<evidence type="ECO:0000256" key="3">
    <source>
        <dbReference type="RuleBase" id="RU003560"/>
    </source>
</evidence>
<dbReference type="OrthoDB" id="9801052at2"/>
<evidence type="ECO:0000313" key="5">
    <source>
        <dbReference type="Proteomes" id="UP000094622"/>
    </source>
</evidence>
<dbReference type="RefSeq" id="WP_069308131.1">
    <property type="nucleotide sequence ID" value="NZ_MCRJ01000132.1"/>
</dbReference>
<dbReference type="SUPFAM" id="SSF53383">
    <property type="entry name" value="PLP-dependent transferases"/>
    <property type="match status" value="1"/>
</dbReference>
<keyword evidence="5" id="KW-1185">Reference proteome</keyword>
<comment type="caution">
    <text evidence="4">The sequence shown here is derived from an EMBL/GenBank/DDBJ whole genome shotgun (WGS) entry which is preliminary data.</text>
</comment>
<keyword evidence="4" id="KW-0413">Isomerase</keyword>
<dbReference type="GO" id="GO:0042286">
    <property type="term" value="F:glutamate-1-semialdehyde 2,1-aminomutase activity"/>
    <property type="evidence" value="ECO:0007669"/>
    <property type="project" value="UniProtKB-EC"/>
</dbReference>
<dbReference type="InterPro" id="IPR015421">
    <property type="entry name" value="PyrdxlP-dep_Trfase_major"/>
</dbReference>
<organism evidence="4 5">
    <name type="scientific">Methylobrevis pamukkalensis</name>
    <dbReference type="NCBI Taxonomy" id="1439726"/>
    <lineage>
        <taxon>Bacteria</taxon>
        <taxon>Pseudomonadati</taxon>
        <taxon>Pseudomonadota</taxon>
        <taxon>Alphaproteobacteria</taxon>
        <taxon>Hyphomicrobiales</taxon>
        <taxon>Pleomorphomonadaceae</taxon>
        <taxon>Methylobrevis</taxon>
    </lineage>
</organism>
<gene>
    <name evidence="4" type="primary">hemL_3</name>
    <name evidence="4" type="ORF">A6302_03901</name>
</gene>
<sequence length="453" mass="47097">MTSNSVAPARLAAVIAAERDRYAARNPSSRVAAEAAMRHMPGGVPLHWMKDWGLPFPLAVASASGAEITDADGHVLADFCLGDTGAMFGHAPPPVVAAIRAAAGRGLTAMLPSLDAGPVGDLLADIFALPFWQTTQTASDANRAVIRWARAITGRPKILVFEGCYHGQVDDVFVTTDDEGRTALRPGLVGQVTDLTRTAVCVPFNDIAAAEAALAAGDIALVLTEPALTNTAMVLPAQGYLEALAAACRRAGTLLAIDETHTISTARGGYAKAHDLAPDFLVVGKPIAGGLSAAVFGFTERIEAGMRAVDAARPSGYSGIGTTLSGNMLALAAMRATLEEVMTQAAYDHMLGLSAVLAEGLAAAISAHALPWTVTRLGARAEIVFSPVPLADGRAAARSIDHDLEGALHLFLLNRDVMVTPFHNMTLVSPATTRGHVDRLVAVFAEALDTLHA</sequence>
<accession>A0A1E3GXL9</accession>